<reference evidence="2 3" key="1">
    <citation type="submission" date="2015-09" db="EMBL/GenBank/DDBJ databases">
        <authorList>
            <person name="Xu Y."/>
            <person name="Nagy A."/>
            <person name="Liu N.T."/>
            <person name="Nou X."/>
        </authorList>
    </citation>
    <scope>NUCLEOTIDE SEQUENCE [LARGE SCALE GENOMIC DNA]</scope>
    <source>
        <strain evidence="2 3">FC1138</strain>
    </source>
</reference>
<evidence type="ECO:0000256" key="1">
    <source>
        <dbReference type="SAM" id="MobiDB-lite"/>
    </source>
</evidence>
<feature type="region of interest" description="Disordered" evidence="1">
    <location>
        <begin position="233"/>
        <end position="256"/>
    </location>
</feature>
<proteinExistence type="predicted"/>
<dbReference type="Proteomes" id="UP000077927">
    <property type="component" value="Chromosome 1"/>
</dbReference>
<dbReference type="EMBL" id="CP012605">
    <property type="protein sequence ID" value="ANH72323.1"/>
    <property type="molecule type" value="Genomic_DNA"/>
</dbReference>
<name>A0AAC9BDW0_9RALS</name>
<evidence type="ECO:0000313" key="3">
    <source>
        <dbReference type="Proteomes" id="UP000077927"/>
    </source>
</evidence>
<dbReference type="AlphaFoldDB" id="A0AAC9BDW0"/>
<organism evidence="2 3">
    <name type="scientific">Ralstonia insidiosa</name>
    <dbReference type="NCBI Taxonomy" id="190721"/>
    <lineage>
        <taxon>Bacteria</taxon>
        <taxon>Pseudomonadati</taxon>
        <taxon>Pseudomonadota</taxon>
        <taxon>Betaproteobacteria</taxon>
        <taxon>Burkholderiales</taxon>
        <taxon>Burkholderiaceae</taxon>
        <taxon>Ralstonia</taxon>
    </lineage>
</organism>
<sequence>MLRTIKTFAGKTASNSEAGDLNRFLCDVLVEVAAENYRQTMYELMALTTKGDAGRQFDLAPPLRANERVMSGLFATAILKALLRSRTEVRIDRLEQALTLDALNEADAPSEGSEVSPSMKHGHVDYLAWYGSRVIGIELKMAGMNCERPAPTRPIIRGWRKAVEQANTVQSCLRDRQKEDRARYPNPVSLALMVLVGRRNAGIESIDEMNHSIDDMEQSAIDMAATRQRGRCSGLNLNQPASSKAGAVHLADKQPE</sequence>
<gene>
    <name evidence="2" type="ORF">ACS15_2220</name>
</gene>
<dbReference type="KEGG" id="rin:ACS15_2220"/>
<evidence type="ECO:0000313" key="2">
    <source>
        <dbReference type="EMBL" id="ANH72323.1"/>
    </source>
</evidence>
<dbReference type="RefSeq" id="WP_021194131.1">
    <property type="nucleotide sequence ID" value="NZ_CP012605.1"/>
</dbReference>
<protein>
    <submittedName>
        <fullName evidence="2">Uncharacterized protein</fullName>
    </submittedName>
</protein>
<accession>A0AAC9BDW0</accession>